<evidence type="ECO:0000313" key="3">
    <source>
        <dbReference type="EMBL" id="QEC55020.1"/>
    </source>
</evidence>
<sequence length="176" mass="19488">MKKSAPIADNVKADSVRKAFVPKKATLRSLMVPGWGQIYNKKYWKVPIVYGALGTAAGIFVYNLKNYREIRFAYAAKYKAALPSATHADTVALASIKPYLVPFDLNSLRTYRDEFRSNIDYSVLAFLLLWGLQVADATVDAHLKLFDVSPNLSLKFKFGPSQMAGTTGASLVLAFK</sequence>
<organism evidence="3 4">
    <name type="scientific">Flavisolibacter ginsenosidimutans</name>
    <dbReference type="NCBI Taxonomy" id="661481"/>
    <lineage>
        <taxon>Bacteria</taxon>
        <taxon>Pseudomonadati</taxon>
        <taxon>Bacteroidota</taxon>
        <taxon>Chitinophagia</taxon>
        <taxon>Chitinophagales</taxon>
        <taxon>Chitinophagaceae</taxon>
        <taxon>Flavisolibacter</taxon>
    </lineage>
</organism>
<protein>
    <recommendedName>
        <fullName evidence="2">DUF5683 domain-containing protein</fullName>
    </recommendedName>
</protein>
<evidence type="ECO:0000313" key="4">
    <source>
        <dbReference type="Proteomes" id="UP000321204"/>
    </source>
</evidence>
<dbReference type="AlphaFoldDB" id="A0A5B8UFZ5"/>
<evidence type="ECO:0000256" key="1">
    <source>
        <dbReference type="SAM" id="Phobius"/>
    </source>
</evidence>
<accession>A0A5B8UFZ5</accession>
<keyword evidence="1" id="KW-0812">Transmembrane</keyword>
<name>A0A5B8UFZ5_9BACT</name>
<dbReference type="KEGG" id="fgg:FSB75_03575"/>
<dbReference type="Pfam" id="PF18935">
    <property type="entry name" value="DUF5683"/>
    <property type="match status" value="1"/>
</dbReference>
<keyword evidence="1" id="KW-1133">Transmembrane helix</keyword>
<keyword evidence="4" id="KW-1185">Reference proteome</keyword>
<dbReference type="InterPro" id="IPR043738">
    <property type="entry name" value="DUF5683"/>
</dbReference>
<proteinExistence type="predicted"/>
<gene>
    <name evidence="3" type="ORF">FSB75_03575</name>
</gene>
<feature type="transmembrane region" description="Helical" evidence="1">
    <location>
        <begin position="43"/>
        <end position="64"/>
    </location>
</feature>
<dbReference type="Proteomes" id="UP000321204">
    <property type="component" value="Chromosome"/>
</dbReference>
<dbReference type="RefSeq" id="WP_146782877.1">
    <property type="nucleotide sequence ID" value="NZ_CP042433.1"/>
</dbReference>
<feature type="domain" description="DUF5683" evidence="2">
    <location>
        <begin position="21"/>
        <end position="159"/>
    </location>
</feature>
<evidence type="ECO:0000259" key="2">
    <source>
        <dbReference type="Pfam" id="PF18935"/>
    </source>
</evidence>
<keyword evidence="1" id="KW-0472">Membrane</keyword>
<dbReference type="OrthoDB" id="9813910at2"/>
<reference evidence="3 4" key="1">
    <citation type="journal article" date="2015" name="Int. J. Syst. Evol. Microbiol.">
        <title>Flavisolibacter ginsenosidimutans sp. nov., with ginsenoside-converting activity isolated from soil used for cultivating ginseng.</title>
        <authorList>
            <person name="Zhao Y."/>
            <person name="Liu Q."/>
            <person name="Kang M.S."/>
            <person name="Jin F."/>
            <person name="Yu H."/>
            <person name="Im W.T."/>
        </authorList>
    </citation>
    <scope>NUCLEOTIDE SEQUENCE [LARGE SCALE GENOMIC DNA]</scope>
    <source>
        <strain evidence="3 4">Gsoil 636</strain>
    </source>
</reference>
<dbReference type="EMBL" id="CP042433">
    <property type="protein sequence ID" value="QEC55020.1"/>
    <property type="molecule type" value="Genomic_DNA"/>
</dbReference>